<gene>
    <name evidence="2" type="ordered locus">Ppro_1496</name>
</gene>
<evidence type="ECO:0000256" key="1">
    <source>
        <dbReference type="SAM" id="MobiDB-lite"/>
    </source>
</evidence>
<proteinExistence type="predicted"/>
<sequence length="105" mass="12008">MAWHSTPNHDQQERHRNDSTVPTSIFSPDSNNFHTSLARDCREGPHHNSNSIQVKKTNNFILIQKHRVLRFCCKQPKPGGVMQSTLRLRNGAGTCEWWELSGEGN</sequence>
<keyword evidence="3" id="KW-1185">Reference proteome</keyword>
<dbReference type="AlphaFoldDB" id="A1AP42"/>
<dbReference type="KEGG" id="ppd:Ppro_1496"/>
<reference evidence="2 3" key="1">
    <citation type="submission" date="2006-10" db="EMBL/GenBank/DDBJ databases">
        <title>Complete sequence of chromosome of Pelobacter propionicus DSM 2379.</title>
        <authorList>
            <consortium name="US DOE Joint Genome Institute"/>
            <person name="Copeland A."/>
            <person name="Lucas S."/>
            <person name="Lapidus A."/>
            <person name="Barry K."/>
            <person name="Detter J.C."/>
            <person name="Glavina del Rio T."/>
            <person name="Hammon N."/>
            <person name="Israni S."/>
            <person name="Dalin E."/>
            <person name="Tice H."/>
            <person name="Pitluck S."/>
            <person name="Saunders E."/>
            <person name="Brettin T."/>
            <person name="Bruce D."/>
            <person name="Han C."/>
            <person name="Tapia R."/>
            <person name="Schmutz J."/>
            <person name="Larimer F."/>
            <person name="Land M."/>
            <person name="Hauser L."/>
            <person name="Kyrpides N."/>
            <person name="Kim E."/>
            <person name="Lovley D."/>
            <person name="Richardson P."/>
        </authorList>
    </citation>
    <scope>NUCLEOTIDE SEQUENCE [LARGE SCALE GENOMIC DNA]</scope>
    <source>
        <strain evidence="3">DSM 2379 / NBRC 103807 / OttBd1</strain>
    </source>
</reference>
<dbReference type="Proteomes" id="UP000006732">
    <property type="component" value="Chromosome"/>
</dbReference>
<protein>
    <submittedName>
        <fullName evidence="2">Uncharacterized protein</fullName>
    </submittedName>
</protein>
<evidence type="ECO:0000313" key="2">
    <source>
        <dbReference type="EMBL" id="ABK99112.1"/>
    </source>
</evidence>
<feature type="region of interest" description="Disordered" evidence="1">
    <location>
        <begin position="1"/>
        <end position="52"/>
    </location>
</feature>
<name>A1AP42_PELPD</name>
<dbReference type="HOGENOM" id="CLU_2233961_0_0_7"/>
<feature type="compositionally biased region" description="Polar residues" evidence="1">
    <location>
        <begin position="19"/>
        <end position="35"/>
    </location>
</feature>
<feature type="compositionally biased region" description="Basic and acidic residues" evidence="1">
    <location>
        <begin position="37"/>
        <end position="46"/>
    </location>
</feature>
<dbReference type="EMBL" id="CP000482">
    <property type="protein sequence ID" value="ABK99112.1"/>
    <property type="molecule type" value="Genomic_DNA"/>
</dbReference>
<accession>A1AP42</accession>
<evidence type="ECO:0000313" key="3">
    <source>
        <dbReference type="Proteomes" id="UP000006732"/>
    </source>
</evidence>
<organism evidence="2 3">
    <name type="scientific">Pelobacter propionicus (strain DSM 2379 / NBRC 103807 / OttBd1)</name>
    <dbReference type="NCBI Taxonomy" id="338966"/>
    <lineage>
        <taxon>Bacteria</taxon>
        <taxon>Pseudomonadati</taxon>
        <taxon>Thermodesulfobacteriota</taxon>
        <taxon>Desulfuromonadia</taxon>
        <taxon>Desulfuromonadales</taxon>
        <taxon>Desulfuromonadaceae</taxon>
        <taxon>Pelobacter</taxon>
    </lineage>
</organism>